<evidence type="ECO:0000256" key="1">
    <source>
        <dbReference type="ARBA" id="ARBA00009995"/>
    </source>
</evidence>
<comment type="caution">
    <text evidence="7">The sequence shown here is derived from an EMBL/GenBank/DDBJ whole genome shotgun (WGS) entry which is preliminary data.</text>
</comment>
<comment type="similarity">
    <text evidence="1 4">Belongs to the UDP-glycosyltransferase family.</text>
</comment>
<dbReference type="EMBL" id="JBJUIK010000013">
    <property type="protein sequence ID" value="KAL3508052.1"/>
    <property type="molecule type" value="Genomic_DNA"/>
</dbReference>
<evidence type="ECO:0000256" key="5">
    <source>
        <dbReference type="RuleBase" id="RU362057"/>
    </source>
</evidence>
<dbReference type="AlphaFoldDB" id="A0ABD2YQB7"/>
<dbReference type="InterPro" id="IPR058980">
    <property type="entry name" value="Glyco_transf_N"/>
</dbReference>
<gene>
    <name evidence="7" type="ORF">ACH5RR_033434</name>
</gene>
<keyword evidence="8" id="KW-1185">Reference proteome</keyword>
<dbReference type="InterPro" id="IPR002213">
    <property type="entry name" value="UDP_glucos_trans"/>
</dbReference>
<reference evidence="7 8" key="1">
    <citation type="submission" date="2024-11" db="EMBL/GenBank/DDBJ databases">
        <title>A near-complete genome assembly of Cinchona calisaya.</title>
        <authorList>
            <person name="Lian D.C."/>
            <person name="Zhao X.W."/>
            <person name="Wei L."/>
        </authorList>
    </citation>
    <scope>NUCLEOTIDE SEQUENCE [LARGE SCALE GENOMIC DNA]</scope>
    <source>
        <tissue evidence="7">Nenye</tissue>
    </source>
</reference>
<evidence type="ECO:0000256" key="4">
    <source>
        <dbReference type="RuleBase" id="RU003718"/>
    </source>
</evidence>
<dbReference type="PANTHER" id="PTHR48044:SF39">
    <property type="entry name" value="GLYCOSYLTRANSFERASE"/>
    <property type="match status" value="1"/>
</dbReference>
<evidence type="ECO:0000313" key="7">
    <source>
        <dbReference type="EMBL" id="KAL3508052.1"/>
    </source>
</evidence>
<evidence type="ECO:0000256" key="3">
    <source>
        <dbReference type="ARBA" id="ARBA00022679"/>
    </source>
</evidence>
<dbReference type="PANTHER" id="PTHR48044">
    <property type="entry name" value="GLYCOSYLTRANSFERASE"/>
    <property type="match status" value="1"/>
</dbReference>
<dbReference type="Pfam" id="PF26168">
    <property type="entry name" value="Glyco_transf_N"/>
    <property type="match status" value="1"/>
</dbReference>
<dbReference type="CDD" id="cd03784">
    <property type="entry name" value="GT1_Gtf-like"/>
    <property type="match status" value="1"/>
</dbReference>
<dbReference type="EC" id="2.4.1.-" evidence="5"/>
<dbReference type="Gene3D" id="3.40.50.2000">
    <property type="entry name" value="Glycogen Phosphorylase B"/>
    <property type="match status" value="2"/>
</dbReference>
<keyword evidence="3 4" id="KW-0808">Transferase</keyword>
<evidence type="ECO:0000259" key="6">
    <source>
        <dbReference type="Pfam" id="PF26168"/>
    </source>
</evidence>
<dbReference type="FunFam" id="3.40.50.2000:FF:000060">
    <property type="entry name" value="Glycosyltransferase"/>
    <property type="match status" value="1"/>
</dbReference>
<sequence>MEAKQPSLRVLMFPWLAHGHISPFLELAKKLSKRNFDVYLCSTPINLNSIKKFLSKTSSDLSINLVEFHLPSLPELPPHYHTTNGLPPHLMASLIQALEMATLVHSIPAVHFQTTGGTASAFLLRLFKYRNLQFPSEAILLREFEIKKLLSHGESTLNDAKEKDRVLDCIDLSSEFILVKSCNDIERKYIDFLSFLTKKKIIPVGSLAQDTFDDDETLKIMQWLNEKPQASSIFVSFGSECFLSKEEIEEIANGLDTSNVNFIWVIRFPSGKKTGVEKALPEGYLEKVKAKGLILEGWAPQAKILSHPSIGGFLSHCGWSSIMESISFGVPIIAMPMQLDQPLNARHVVEIGVAVEVIHDENGMPKAEEIARVVKEVVKENSGEDIRRRVRELSERIQLNSEEEINTVVEHLIQLCEKR</sequence>
<dbReference type="GO" id="GO:0016138">
    <property type="term" value="P:glycoside biosynthetic process"/>
    <property type="evidence" value="ECO:0007669"/>
    <property type="project" value="UniProtKB-ARBA"/>
</dbReference>
<keyword evidence="2 4" id="KW-0328">Glycosyltransferase</keyword>
<dbReference type="SUPFAM" id="SSF53756">
    <property type="entry name" value="UDP-Glycosyltransferase/glycogen phosphorylase"/>
    <property type="match status" value="1"/>
</dbReference>
<organism evidence="7 8">
    <name type="scientific">Cinchona calisaya</name>
    <dbReference type="NCBI Taxonomy" id="153742"/>
    <lineage>
        <taxon>Eukaryota</taxon>
        <taxon>Viridiplantae</taxon>
        <taxon>Streptophyta</taxon>
        <taxon>Embryophyta</taxon>
        <taxon>Tracheophyta</taxon>
        <taxon>Spermatophyta</taxon>
        <taxon>Magnoliopsida</taxon>
        <taxon>eudicotyledons</taxon>
        <taxon>Gunneridae</taxon>
        <taxon>Pentapetalae</taxon>
        <taxon>asterids</taxon>
        <taxon>lamiids</taxon>
        <taxon>Gentianales</taxon>
        <taxon>Rubiaceae</taxon>
        <taxon>Cinchonoideae</taxon>
        <taxon>Cinchoneae</taxon>
        <taxon>Cinchona</taxon>
    </lineage>
</organism>
<dbReference type="PROSITE" id="PS00375">
    <property type="entry name" value="UDPGT"/>
    <property type="match status" value="1"/>
</dbReference>
<proteinExistence type="inferred from homology"/>
<accession>A0ABD2YQB7</accession>
<feature type="domain" description="Glycosyltransferase N-terminal" evidence="6">
    <location>
        <begin position="8"/>
        <end position="96"/>
    </location>
</feature>
<protein>
    <recommendedName>
        <fullName evidence="5">Glycosyltransferase</fullName>
        <ecNumber evidence="5">2.4.1.-</ecNumber>
    </recommendedName>
</protein>
<dbReference type="GO" id="GO:0008194">
    <property type="term" value="F:UDP-glycosyltransferase activity"/>
    <property type="evidence" value="ECO:0007669"/>
    <property type="project" value="UniProtKB-ARBA"/>
</dbReference>
<evidence type="ECO:0000313" key="8">
    <source>
        <dbReference type="Proteomes" id="UP001630127"/>
    </source>
</evidence>
<dbReference type="Proteomes" id="UP001630127">
    <property type="component" value="Unassembled WGS sequence"/>
</dbReference>
<dbReference type="InterPro" id="IPR035595">
    <property type="entry name" value="UDP_glycos_trans_CS"/>
</dbReference>
<name>A0ABD2YQB7_9GENT</name>
<evidence type="ECO:0000256" key="2">
    <source>
        <dbReference type="ARBA" id="ARBA00022676"/>
    </source>
</evidence>
<dbReference type="Pfam" id="PF00201">
    <property type="entry name" value="UDPGT"/>
    <property type="match status" value="1"/>
</dbReference>